<dbReference type="AlphaFoldDB" id="A0A4Z2INP6"/>
<accession>A0A4Z2INP6</accession>
<comment type="caution">
    <text evidence="2">The sequence shown here is derived from an EMBL/GenBank/DDBJ whole genome shotgun (WGS) entry which is preliminary data.</text>
</comment>
<sequence>MKWRCERGSSVLHSHASPAGSEREALLGLLYGLHHAYGIVARSLQCLIPTHTRRPLASAWDEKHPCKLLVTQSHVQV</sequence>
<protein>
    <submittedName>
        <fullName evidence="2">Uncharacterized protein</fullName>
    </submittedName>
</protein>
<reference evidence="2 3" key="1">
    <citation type="submission" date="2019-03" db="EMBL/GenBank/DDBJ databases">
        <title>First draft genome of Liparis tanakae, snailfish: a comprehensive survey of snailfish specific genes.</title>
        <authorList>
            <person name="Kim W."/>
            <person name="Song I."/>
            <person name="Jeong J.-H."/>
            <person name="Kim D."/>
            <person name="Kim S."/>
            <person name="Ryu S."/>
            <person name="Song J.Y."/>
            <person name="Lee S.K."/>
        </authorList>
    </citation>
    <scope>NUCLEOTIDE SEQUENCE [LARGE SCALE GENOMIC DNA]</scope>
    <source>
        <tissue evidence="2">Muscle</tissue>
    </source>
</reference>
<feature type="region of interest" description="Disordered" evidence="1">
    <location>
        <begin position="1"/>
        <end position="20"/>
    </location>
</feature>
<keyword evidence="3" id="KW-1185">Reference proteome</keyword>
<evidence type="ECO:0000313" key="2">
    <source>
        <dbReference type="EMBL" id="TNN79476.1"/>
    </source>
</evidence>
<evidence type="ECO:0000256" key="1">
    <source>
        <dbReference type="SAM" id="MobiDB-lite"/>
    </source>
</evidence>
<organism evidence="2 3">
    <name type="scientific">Liparis tanakae</name>
    <name type="common">Tanaka's snailfish</name>
    <dbReference type="NCBI Taxonomy" id="230148"/>
    <lineage>
        <taxon>Eukaryota</taxon>
        <taxon>Metazoa</taxon>
        <taxon>Chordata</taxon>
        <taxon>Craniata</taxon>
        <taxon>Vertebrata</taxon>
        <taxon>Euteleostomi</taxon>
        <taxon>Actinopterygii</taxon>
        <taxon>Neopterygii</taxon>
        <taxon>Teleostei</taxon>
        <taxon>Neoteleostei</taxon>
        <taxon>Acanthomorphata</taxon>
        <taxon>Eupercaria</taxon>
        <taxon>Perciformes</taxon>
        <taxon>Cottioidei</taxon>
        <taxon>Cottales</taxon>
        <taxon>Liparidae</taxon>
        <taxon>Liparis</taxon>
    </lineage>
</organism>
<name>A0A4Z2INP6_9TELE</name>
<dbReference type="Proteomes" id="UP000314294">
    <property type="component" value="Unassembled WGS sequence"/>
</dbReference>
<evidence type="ECO:0000313" key="3">
    <source>
        <dbReference type="Proteomes" id="UP000314294"/>
    </source>
</evidence>
<dbReference type="EMBL" id="SRLO01000064">
    <property type="protein sequence ID" value="TNN79476.1"/>
    <property type="molecule type" value="Genomic_DNA"/>
</dbReference>
<gene>
    <name evidence="2" type="ORF">EYF80_010290</name>
</gene>
<proteinExistence type="predicted"/>